<dbReference type="SUPFAM" id="SSF47413">
    <property type="entry name" value="lambda repressor-like DNA-binding domains"/>
    <property type="match status" value="1"/>
</dbReference>
<reference evidence="2" key="2">
    <citation type="journal article" date="2021" name="PeerJ">
        <title>Extensive microbial diversity within the chicken gut microbiome revealed by metagenomics and culture.</title>
        <authorList>
            <person name="Gilroy R."/>
            <person name="Ravi A."/>
            <person name="Getino M."/>
            <person name="Pursley I."/>
            <person name="Horton D.L."/>
            <person name="Alikhan N.F."/>
            <person name="Baker D."/>
            <person name="Gharbi K."/>
            <person name="Hall N."/>
            <person name="Watson M."/>
            <person name="Adriaenssens E.M."/>
            <person name="Foster-Nyarko E."/>
            <person name="Jarju S."/>
            <person name="Secka A."/>
            <person name="Antonio M."/>
            <person name="Oren A."/>
            <person name="Chaudhuri R.R."/>
            <person name="La Ragione R."/>
            <person name="Hildebrand F."/>
            <person name="Pallen M.J."/>
        </authorList>
    </citation>
    <scope>NUCLEOTIDE SEQUENCE</scope>
    <source>
        <strain evidence="2">517</strain>
    </source>
</reference>
<dbReference type="PROSITE" id="PS50943">
    <property type="entry name" value="HTH_CROC1"/>
    <property type="match status" value="1"/>
</dbReference>
<name>A0A940DGA2_9FIRM</name>
<sequence length="117" mass="13364">MAESGKAIKVGEIRKQYIDWDKTSKCLRMLRLDNRNLRRYVCYTLKAKQNGCNAEDCENCTFDMDSSISQKELAAVFNVSESVIVNWESGKTNPPLEELMFYAQICGLTLDDVIVLQ</sequence>
<reference evidence="2" key="1">
    <citation type="submission" date="2020-10" db="EMBL/GenBank/DDBJ databases">
        <authorList>
            <person name="Gilroy R."/>
        </authorList>
    </citation>
    <scope>NUCLEOTIDE SEQUENCE</scope>
    <source>
        <strain evidence="2">517</strain>
    </source>
</reference>
<proteinExistence type="predicted"/>
<dbReference type="Gene3D" id="1.10.260.40">
    <property type="entry name" value="lambda repressor-like DNA-binding domains"/>
    <property type="match status" value="1"/>
</dbReference>
<evidence type="ECO:0000259" key="1">
    <source>
        <dbReference type="PROSITE" id="PS50943"/>
    </source>
</evidence>
<dbReference type="AlphaFoldDB" id="A0A940DGA2"/>
<dbReference type="EMBL" id="JADINF010000025">
    <property type="protein sequence ID" value="MBO8423577.1"/>
    <property type="molecule type" value="Genomic_DNA"/>
</dbReference>
<dbReference type="CDD" id="cd00093">
    <property type="entry name" value="HTH_XRE"/>
    <property type="match status" value="1"/>
</dbReference>
<organism evidence="2 3">
    <name type="scientific">Candidatus Stercoripulliclostridium pullicola</name>
    <dbReference type="NCBI Taxonomy" id="2840953"/>
    <lineage>
        <taxon>Bacteria</taxon>
        <taxon>Bacillati</taxon>
        <taxon>Bacillota</taxon>
        <taxon>Clostridia</taxon>
        <taxon>Eubacteriales</taxon>
        <taxon>Candidatus Stercoripulliclostridium</taxon>
    </lineage>
</organism>
<dbReference type="Proteomes" id="UP000727857">
    <property type="component" value="Unassembled WGS sequence"/>
</dbReference>
<evidence type="ECO:0000313" key="3">
    <source>
        <dbReference type="Proteomes" id="UP000727857"/>
    </source>
</evidence>
<gene>
    <name evidence="2" type="ORF">IAB16_00945</name>
</gene>
<dbReference type="InterPro" id="IPR010982">
    <property type="entry name" value="Lambda_DNA-bd_dom_sf"/>
</dbReference>
<dbReference type="GO" id="GO:0003677">
    <property type="term" value="F:DNA binding"/>
    <property type="evidence" value="ECO:0007669"/>
    <property type="project" value="InterPro"/>
</dbReference>
<evidence type="ECO:0000313" key="2">
    <source>
        <dbReference type="EMBL" id="MBO8423577.1"/>
    </source>
</evidence>
<feature type="domain" description="HTH cro/C1-type" evidence="1">
    <location>
        <begin position="68"/>
        <end position="113"/>
    </location>
</feature>
<dbReference type="Pfam" id="PF01381">
    <property type="entry name" value="HTH_3"/>
    <property type="match status" value="1"/>
</dbReference>
<protein>
    <submittedName>
        <fullName evidence="2">Helix-turn-helix transcriptional regulator</fullName>
    </submittedName>
</protein>
<dbReference type="SMART" id="SM00530">
    <property type="entry name" value="HTH_XRE"/>
    <property type="match status" value="1"/>
</dbReference>
<dbReference type="InterPro" id="IPR001387">
    <property type="entry name" value="Cro/C1-type_HTH"/>
</dbReference>
<accession>A0A940DGA2</accession>
<comment type="caution">
    <text evidence="2">The sequence shown here is derived from an EMBL/GenBank/DDBJ whole genome shotgun (WGS) entry which is preliminary data.</text>
</comment>